<reference evidence="1" key="1">
    <citation type="submission" date="2014-05" db="EMBL/GenBank/DDBJ databases">
        <authorList>
            <person name="Chronopoulou M."/>
        </authorList>
    </citation>
    <scope>NUCLEOTIDE SEQUENCE</scope>
    <source>
        <tissue evidence="1">Whole organism</tissue>
    </source>
</reference>
<protein>
    <submittedName>
        <fullName evidence="1">Uncharacterized protein</fullName>
    </submittedName>
</protein>
<sequence length="60" mass="7027">QISNSPERSNPWGLYIWSWRTRCGYVNLTPSFLLTSFGLCERWSSLVETGTRHHWPQISS</sequence>
<dbReference type="EMBL" id="HACA01024280">
    <property type="protein sequence ID" value="CDW41641.1"/>
    <property type="molecule type" value="Transcribed_RNA"/>
</dbReference>
<organism evidence="1">
    <name type="scientific">Lepeophtheirus salmonis</name>
    <name type="common">Salmon louse</name>
    <name type="synonym">Caligus salmonis</name>
    <dbReference type="NCBI Taxonomy" id="72036"/>
    <lineage>
        <taxon>Eukaryota</taxon>
        <taxon>Metazoa</taxon>
        <taxon>Ecdysozoa</taxon>
        <taxon>Arthropoda</taxon>
        <taxon>Crustacea</taxon>
        <taxon>Multicrustacea</taxon>
        <taxon>Hexanauplia</taxon>
        <taxon>Copepoda</taxon>
        <taxon>Siphonostomatoida</taxon>
        <taxon>Caligidae</taxon>
        <taxon>Lepeophtheirus</taxon>
    </lineage>
</organism>
<feature type="non-terminal residue" evidence="1">
    <location>
        <position position="1"/>
    </location>
</feature>
<proteinExistence type="predicted"/>
<name>A0A0K2UVB7_LEPSM</name>
<accession>A0A0K2UVB7</accession>
<evidence type="ECO:0000313" key="1">
    <source>
        <dbReference type="EMBL" id="CDW41641.1"/>
    </source>
</evidence>
<dbReference type="AlphaFoldDB" id="A0A0K2UVB7"/>